<reference evidence="19 20" key="1">
    <citation type="submission" date="2017-09" db="EMBL/GenBank/DDBJ databases">
        <title>Depth-based differentiation of microbial function through sediment-hosted aquifers and enrichment of novel symbionts in the deep terrestrial subsurface.</title>
        <authorList>
            <person name="Probst A.J."/>
            <person name="Ladd B."/>
            <person name="Jarett J.K."/>
            <person name="Geller-Mcgrath D.E."/>
            <person name="Sieber C.M."/>
            <person name="Emerson J.B."/>
            <person name="Anantharaman K."/>
            <person name="Thomas B.C."/>
            <person name="Malmstrom R."/>
            <person name="Stieglmeier M."/>
            <person name="Klingl A."/>
            <person name="Woyke T."/>
            <person name="Ryan C.M."/>
            <person name="Banfield J.F."/>
        </authorList>
    </citation>
    <scope>NUCLEOTIDE SEQUENCE [LARGE SCALE GENOMIC DNA]</scope>
    <source>
        <strain evidence="19">CG11_big_fil_rev_8_21_14_0_20_42_13</strain>
    </source>
</reference>
<dbReference type="GO" id="GO:0046872">
    <property type="term" value="F:metal ion binding"/>
    <property type="evidence" value="ECO:0007669"/>
    <property type="project" value="UniProtKB-KW"/>
</dbReference>
<dbReference type="InterPro" id="IPR048583">
    <property type="entry name" value="RNase_E_G_thioredoxin-like"/>
</dbReference>
<dbReference type="CDD" id="cd04453">
    <property type="entry name" value="S1_RNase_E"/>
    <property type="match status" value="1"/>
</dbReference>
<dbReference type="AlphaFoldDB" id="A0A2H0LX79"/>
<organism evidence="19 20">
    <name type="scientific">Candidatus Ghiorseimicrobium undicola</name>
    <dbReference type="NCBI Taxonomy" id="1974746"/>
    <lineage>
        <taxon>Bacteria</taxon>
        <taxon>Pseudomonadati</taxon>
        <taxon>Candidatus Omnitrophota</taxon>
        <taxon>Candidatus Ghiorseimicrobium</taxon>
    </lineage>
</organism>
<evidence type="ECO:0000256" key="14">
    <source>
        <dbReference type="ARBA" id="ARBA00022801"/>
    </source>
</evidence>
<evidence type="ECO:0000256" key="13">
    <source>
        <dbReference type="ARBA" id="ARBA00022759"/>
    </source>
</evidence>
<evidence type="ECO:0000256" key="1">
    <source>
        <dbReference type="ARBA" id="ARBA00001946"/>
    </source>
</evidence>
<evidence type="ECO:0000256" key="17">
    <source>
        <dbReference type="ARBA" id="ARBA00023136"/>
    </source>
</evidence>
<evidence type="ECO:0000256" key="8">
    <source>
        <dbReference type="ARBA" id="ARBA00022552"/>
    </source>
</evidence>
<dbReference type="Gene3D" id="3.40.1260.20">
    <property type="entry name" value="Ribonuclease E, catalytic domain"/>
    <property type="match status" value="1"/>
</dbReference>
<evidence type="ECO:0000256" key="9">
    <source>
        <dbReference type="ARBA" id="ARBA00022694"/>
    </source>
</evidence>
<dbReference type="InterPro" id="IPR019307">
    <property type="entry name" value="RNA-bd_AU-1/RNase_E/G"/>
</dbReference>
<dbReference type="PANTHER" id="PTHR30001">
    <property type="entry name" value="RIBONUCLEASE"/>
    <property type="match status" value="1"/>
</dbReference>
<proteinExistence type="inferred from homology"/>
<evidence type="ECO:0000313" key="19">
    <source>
        <dbReference type="EMBL" id="PIQ89008.1"/>
    </source>
</evidence>
<protein>
    <recommendedName>
        <fullName evidence="4">Ribonuclease G</fullName>
    </recommendedName>
</protein>
<dbReference type="Gene3D" id="2.40.50.140">
    <property type="entry name" value="Nucleic acid-binding proteins"/>
    <property type="match status" value="1"/>
</dbReference>
<evidence type="ECO:0000256" key="4">
    <source>
        <dbReference type="ARBA" id="ARBA00017719"/>
    </source>
</evidence>
<keyword evidence="14" id="KW-0378">Hydrolase</keyword>
<keyword evidence="13" id="KW-0255">Endonuclease</keyword>
<evidence type="ECO:0000256" key="7">
    <source>
        <dbReference type="ARBA" id="ARBA00022519"/>
    </source>
</evidence>
<keyword evidence="12" id="KW-0699">rRNA-binding</keyword>
<evidence type="ECO:0000256" key="12">
    <source>
        <dbReference type="ARBA" id="ARBA00022730"/>
    </source>
</evidence>
<dbReference type="InterPro" id="IPR012340">
    <property type="entry name" value="NA-bd_OB-fold"/>
</dbReference>
<evidence type="ECO:0000313" key="20">
    <source>
        <dbReference type="Proteomes" id="UP000229641"/>
    </source>
</evidence>
<keyword evidence="8" id="KW-0698">rRNA processing</keyword>
<gene>
    <name evidence="19" type="ORF">COV72_05035</name>
</gene>
<accession>A0A2H0LX79</accession>
<dbReference type="Pfam" id="PF10150">
    <property type="entry name" value="RNase_E_G"/>
    <property type="match status" value="1"/>
</dbReference>
<dbReference type="GO" id="GO:0004519">
    <property type="term" value="F:endonuclease activity"/>
    <property type="evidence" value="ECO:0007669"/>
    <property type="project" value="UniProtKB-KW"/>
</dbReference>
<comment type="caution">
    <text evidence="19">The sequence shown here is derived from an EMBL/GenBank/DDBJ whole genome shotgun (WGS) entry which is preliminary data.</text>
</comment>
<keyword evidence="9" id="KW-0819">tRNA processing</keyword>
<evidence type="ECO:0000256" key="10">
    <source>
        <dbReference type="ARBA" id="ARBA00022722"/>
    </source>
</evidence>
<name>A0A2H0LX79_9BACT</name>
<keyword evidence="7" id="KW-0997">Cell inner membrane</keyword>
<evidence type="ECO:0000256" key="11">
    <source>
        <dbReference type="ARBA" id="ARBA00022723"/>
    </source>
</evidence>
<dbReference type="Pfam" id="PF20833">
    <property type="entry name" value="RNase_E_G_Thio"/>
    <property type="match status" value="1"/>
</dbReference>
<evidence type="ECO:0000256" key="15">
    <source>
        <dbReference type="ARBA" id="ARBA00022842"/>
    </source>
</evidence>
<evidence type="ECO:0000256" key="6">
    <source>
        <dbReference type="ARBA" id="ARBA00022490"/>
    </source>
</evidence>
<comment type="subcellular location">
    <subcellularLocation>
        <location evidence="2">Cytoplasm</location>
    </subcellularLocation>
</comment>
<keyword evidence="17" id="KW-0472">Membrane</keyword>
<keyword evidence="16" id="KW-0694">RNA-binding</keyword>
<evidence type="ECO:0000256" key="3">
    <source>
        <dbReference type="ARBA" id="ARBA00005663"/>
    </source>
</evidence>
<dbReference type="NCBIfam" id="TIGR00757">
    <property type="entry name" value="RNaseEG"/>
    <property type="match status" value="1"/>
</dbReference>
<evidence type="ECO:0000256" key="16">
    <source>
        <dbReference type="ARBA" id="ARBA00022884"/>
    </source>
</evidence>
<dbReference type="Proteomes" id="UP000229641">
    <property type="component" value="Unassembled WGS sequence"/>
</dbReference>
<dbReference type="GO" id="GO:0016787">
    <property type="term" value="F:hydrolase activity"/>
    <property type="evidence" value="ECO:0007669"/>
    <property type="project" value="UniProtKB-KW"/>
</dbReference>
<dbReference type="GO" id="GO:0006364">
    <property type="term" value="P:rRNA processing"/>
    <property type="evidence" value="ECO:0007669"/>
    <property type="project" value="UniProtKB-KW"/>
</dbReference>
<dbReference type="SMART" id="SM00316">
    <property type="entry name" value="S1"/>
    <property type="match status" value="1"/>
</dbReference>
<keyword evidence="6" id="KW-0963">Cytoplasm</keyword>
<evidence type="ECO:0000256" key="5">
    <source>
        <dbReference type="ARBA" id="ARBA00022475"/>
    </source>
</evidence>
<dbReference type="InterPro" id="IPR003029">
    <property type="entry name" value="S1_domain"/>
</dbReference>
<dbReference type="SUPFAM" id="SSF50249">
    <property type="entry name" value="Nucleic acid-binding proteins"/>
    <property type="match status" value="1"/>
</dbReference>
<dbReference type="GO" id="GO:0005737">
    <property type="term" value="C:cytoplasm"/>
    <property type="evidence" value="ECO:0007669"/>
    <property type="project" value="UniProtKB-SubCell"/>
</dbReference>
<evidence type="ECO:0000259" key="18">
    <source>
        <dbReference type="PROSITE" id="PS50126"/>
    </source>
</evidence>
<comment type="similarity">
    <text evidence="3">Belongs to the RNase E/G family. RNase G subfamily.</text>
</comment>
<dbReference type="InterPro" id="IPR004659">
    <property type="entry name" value="RNase_E/G"/>
</dbReference>
<dbReference type="EMBL" id="PCWA01000075">
    <property type="protein sequence ID" value="PIQ89008.1"/>
    <property type="molecule type" value="Genomic_DNA"/>
</dbReference>
<dbReference type="GO" id="GO:0008033">
    <property type="term" value="P:tRNA processing"/>
    <property type="evidence" value="ECO:0007669"/>
    <property type="project" value="UniProtKB-KW"/>
</dbReference>
<keyword evidence="11" id="KW-0479">Metal-binding</keyword>
<keyword evidence="10" id="KW-0540">Nuclease</keyword>
<keyword evidence="5" id="KW-1003">Cell membrane</keyword>
<comment type="cofactor">
    <cofactor evidence="1">
        <name>Mg(2+)</name>
        <dbReference type="ChEBI" id="CHEBI:18420"/>
    </cofactor>
</comment>
<keyword evidence="15" id="KW-0460">Magnesium</keyword>
<feature type="domain" description="S1 motif" evidence="18">
    <location>
        <begin position="39"/>
        <end position="125"/>
    </location>
</feature>
<evidence type="ECO:0000256" key="2">
    <source>
        <dbReference type="ARBA" id="ARBA00004496"/>
    </source>
</evidence>
<dbReference type="GO" id="GO:0004540">
    <property type="term" value="F:RNA nuclease activity"/>
    <property type="evidence" value="ECO:0007669"/>
    <property type="project" value="InterPro"/>
</dbReference>
<dbReference type="PROSITE" id="PS50126">
    <property type="entry name" value="S1"/>
    <property type="match status" value="1"/>
</dbReference>
<sequence>MSKEILVNIEPQEKRVVVVEDGRICDFYIERPDKKPLVGNIYKGRIDSIVKSIGAAFVDIGLVKKGFLYLSEAFDLEVEFDTNGHKNGGVAREFKEGQEILVQVVKEQFGTKGPRLTSHISIPGRYLVVMPQDAHHGISRRIEDDKERVRMRALLNELKLPKDIGFIVRTASQGKSQRELQRDAHFLLKLWRSILKNTSRKKAPSLVYEEYDVVLRVVRDSFGEDVNKLIIDSKYEFKRVYRFISTFLSHLKKRVEWYRQPMPLFEHKHVEEQIDKIYEAKIFLKCGGYIIIEPTEGLVVVDVNSGRFKKKTGQEDMAFTVNIEAAVEIARQLRLRDLGGIIVIDFIDMSRDAHRRAVMSKLKYALSFDHAKTDILGMSKLCLVEMTRERTHQAVESVSYVTCPHCAGKGKVKSAATLSILALKELKKKLKAGGRQIREVDIYLPPQIAERLQGDDRRHLLKLEKDFKKKINVIASREMAGEELRITP</sequence>
<dbReference type="GO" id="GO:0019843">
    <property type="term" value="F:rRNA binding"/>
    <property type="evidence" value="ECO:0007669"/>
    <property type="project" value="UniProtKB-KW"/>
</dbReference>
<dbReference type="PANTHER" id="PTHR30001:SF1">
    <property type="entry name" value="RIBONUCLEASE E_G-LIKE PROTEIN, CHLOROPLASTIC"/>
    <property type="match status" value="1"/>
</dbReference>